<evidence type="ECO:0000256" key="1">
    <source>
        <dbReference type="SAM" id="MobiDB-lite"/>
    </source>
</evidence>
<keyword evidence="3" id="KW-1185">Reference proteome</keyword>
<name>A0A3P8J235_9TREM</name>
<sequence length="382" mass="42109">MRKGREGFQMSNLDGLNLIKDNLTELSNGKQNARRRRTPFSTTGRAFHSLDSIVDEDGTQSVGGPVDNPAFESDEVSVTQPSTMARSINEGVSGTDWDADETHREVEQGYKQHEQGEPEHQQLDPNATEPGNYADLAIEDSQVIVRTHAEPYMFIRSTDVSNSVPNEELPRETCSREEHIALTERKSSDSALNADTVSSIPVSTSRECDDQVQVEPVTQTDILPDSRPPPIAVRNPDIFVTSVEKTYDSINQRSVHRDSELESKLDKSGTRSPTSSASPTKRVTVEGHRPATAPRPPKKPPIPPGKPSKQLSVEQHRTEGETETASIVRKSIKSPDLPQRKRSGAKPESTEKPQTPREKTKPGKKKDPLQGSKPSSSRSDLV</sequence>
<accession>A0A3P8J235</accession>
<feature type="compositionally biased region" description="Basic and acidic residues" evidence="1">
    <location>
        <begin position="255"/>
        <end position="269"/>
    </location>
</feature>
<dbReference type="Proteomes" id="UP000272942">
    <property type="component" value="Unassembled WGS sequence"/>
</dbReference>
<protein>
    <submittedName>
        <fullName evidence="2">Uncharacterized protein</fullName>
    </submittedName>
</protein>
<gene>
    <name evidence="2" type="ORF">ECPE_LOCUS16931</name>
</gene>
<dbReference type="AlphaFoldDB" id="A0A3P8J235"/>
<reference evidence="2 3" key="1">
    <citation type="submission" date="2018-11" db="EMBL/GenBank/DDBJ databases">
        <authorList>
            <consortium name="Pathogen Informatics"/>
        </authorList>
    </citation>
    <scope>NUCLEOTIDE SEQUENCE [LARGE SCALE GENOMIC DNA]</scope>
    <source>
        <strain evidence="2 3">Egypt</strain>
    </source>
</reference>
<feature type="compositionally biased region" description="Basic and acidic residues" evidence="1">
    <location>
        <begin position="348"/>
        <end position="368"/>
    </location>
</feature>
<evidence type="ECO:0000313" key="2">
    <source>
        <dbReference type="EMBL" id="VDP94205.1"/>
    </source>
</evidence>
<feature type="compositionally biased region" description="Polar residues" evidence="1">
    <location>
        <begin position="270"/>
        <end position="281"/>
    </location>
</feature>
<feature type="compositionally biased region" description="Pro residues" evidence="1">
    <location>
        <begin position="293"/>
        <end position="306"/>
    </location>
</feature>
<feature type="compositionally biased region" description="Basic and acidic residues" evidence="1">
    <location>
        <begin position="106"/>
        <end position="122"/>
    </location>
</feature>
<feature type="region of interest" description="Disordered" evidence="1">
    <location>
        <begin position="55"/>
        <end position="80"/>
    </location>
</feature>
<feature type="compositionally biased region" description="Polar residues" evidence="1">
    <location>
        <begin position="372"/>
        <end position="382"/>
    </location>
</feature>
<dbReference type="EMBL" id="UZAN01066580">
    <property type="protein sequence ID" value="VDP94205.1"/>
    <property type="molecule type" value="Genomic_DNA"/>
</dbReference>
<feature type="region of interest" description="Disordered" evidence="1">
    <location>
        <begin position="201"/>
        <end position="382"/>
    </location>
</feature>
<organism evidence="2 3">
    <name type="scientific">Echinostoma caproni</name>
    <dbReference type="NCBI Taxonomy" id="27848"/>
    <lineage>
        <taxon>Eukaryota</taxon>
        <taxon>Metazoa</taxon>
        <taxon>Spiralia</taxon>
        <taxon>Lophotrochozoa</taxon>
        <taxon>Platyhelminthes</taxon>
        <taxon>Trematoda</taxon>
        <taxon>Digenea</taxon>
        <taxon>Plagiorchiida</taxon>
        <taxon>Echinostomata</taxon>
        <taxon>Echinostomatoidea</taxon>
        <taxon>Echinostomatidae</taxon>
        <taxon>Echinostoma</taxon>
    </lineage>
</organism>
<feature type="region of interest" description="Disordered" evidence="1">
    <location>
        <begin position="106"/>
        <end position="127"/>
    </location>
</feature>
<proteinExistence type="predicted"/>
<evidence type="ECO:0000313" key="3">
    <source>
        <dbReference type="Proteomes" id="UP000272942"/>
    </source>
</evidence>